<dbReference type="AlphaFoldDB" id="A0AAN6E4K9"/>
<evidence type="ECO:0000256" key="1">
    <source>
        <dbReference type="SAM" id="SignalP"/>
    </source>
</evidence>
<gene>
    <name evidence="2" type="ORF">EDD36DRAFT_18135</name>
</gene>
<sequence>MQLLNLFAVYYLFGAARASPRPQGGALCTGVPYGYGYGGGCGFSNTTAAVSPASTNSTSTSTSISTSKTSSSIATAVGPITSPTSPITVVSARSGSPIHFLRMNARGLRFWLGGDTLSYCPEEVEQIDACPPGNETVFGLCSMAVLVPGGQSIYMTPTGEIAYTQAHSTFMPAGSVTCPFTYIKAAQAPFGLLSTLSGGFMACPTDGNTWQVFASLQNATVPQGNVSQCLGFDALAIDSTETYAAWEYT</sequence>
<feature type="chain" id="PRO_5042862136" description="Ubiquitin 3 binding protein But2 C-terminal domain-containing protein" evidence="1">
    <location>
        <begin position="19"/>
        <end position="249"/>
    </location>
</feature>
<organism evidence="2 3">
    <name type="scientific">Exophiala viscosa</name>
    <dbReference type="NCBI Taxonomy" id="2486360"/>
    <lineage>
        <taxon>Eukaryota</taxon>
        <taxon>Fungi</taxon>
        <taxon>Dikarya</taxon>
        <taxon>Ascomycota</taxon>
        <taxon>Pezizomycotina</taxon>
        <taxon>Eurotiomycetes</taxon>
        <taxon>Chaetothyriomycetidae</taxon>
        <taxon>Chaetothyriales</taxon>
        <taxon>Herpotrichiellaceae</taxon>
        <taxon>Exophiala</taxon>
    </lineage>
</organism>
<dbReference type="PANTHER" id="PTHR42047:SF1">
    <property type="entry name" value="PROTEIN, PUTATIVE (AFU_ORTHOLOGUE AFUA_6G03560)-RELATED"/>
    <property type="match status" value="1"/>
</dbReference>
<keyword evidence="1" id="KW-0732">Signal</keyword>
<evidence type="ECO:0008006" key="4">
    <source>
        <dbReference type="Google" id="ProtNLM"/>
    </source>
</evidence>
<dbReference type="PANTHER" id="PTHR42047">
    <property type="entry name" value="PROTEIN, PUTATIVE (AFU_ORTHOLOGUE AFUA_6G03560)-RELATED"/>
    <property type="match status" value="1"/>
</dbReference>
<accession>A0AAN6E4K9</accession>
<dbReference type="EMBL" id="MU404350">
    <property type="protein sequence ID" value="KAI1617969.1"/>
    <property type="molecule type" value="Genomic_DNA"/>
</dbReference>
<name>A0AAN6E4K9_9EURO</name>
<reference evidence="2" key="1">
    <citation type="journal article" date="2022" name="bioRxiv">
        <title>Deciphering the potential niche of two novel black yeast fungi from a biological soil crust based on their genomes, phenotypes, and melanin regulation.</title>
        <authorList>
            <consortium name="DOE Joint Genome Institute"/>
            <person name="Carr E.C."/>
            <person name="Barton Q."/>
            <person name="Grambo S."/>
            <person name="Sullivan M."/>
            <person name="Renfro C.M."/>
            <person name="Kuo A."/>
            <person name="Pangilinan J."/>
            <person name="Lipzen A."/>
            <person name="Keymanesh K."/>
            <person name="Savage E."/>
            <person name="Barry K."/>
            <person name="Grigoriev I.V."/>
            <person name="Riekhof W.R."/>
            <person name="Harris S.S."/>
        </authorList>
    </citation>
    <scope>NUCLEOTIDE SEQUENCE</scope>
    <source>
        <strain evidence="2">JF 03-4F</strain>
    </source>
</reference>
<comment type="caution">
    <text evidence="2">The sequence shown here is derived from an EMBL/GenBank/DDBJ whole genome shotgun (WGS) entry which is preliminary data.</text>
</comment>
<protein>
    <recommendedName>
        <fullName evidence="4">Ubiquitin 3 binding protein But2 C-terminal domain-containing protein</fullName>
    </recommendedName>
</protein>
<evidence type="ECO:0000313" key="3">
    <source>
        <dbReference type="Proteomes" id="UP001203852"/>
    </source>
</evidence>
<dbReference type="Proteomes" id="UP001203852">
    <property type="component" value="Unassembled WGS sequence"/>
</dbReference>
<evidence type="ECO:0000313" key="2">
    <source>
        <dbReference type="EMBL" id="KAI1617969.1"/>
    </source>
</evidence>
<proteinExistence type="predicted"/>
<keyword evidence="3" id="KW-1185">Reference proteome</keyword>
<feature type="signal peptide" evidence="1">
    <location>
        <begin position="1"/>
        <end position="18"/>
    </location>
</feature>
<dbReference type="InterPro" id="IPR052820">
    <property type="entry name" value="PhiA_domain"/>
</dbReference>